<feature type="compositionally biased region" description="Low complexity" evidence="1">
    <location>
        <begin position="7"/>
        <end position="31"/>
    </location>
</feature>
<dbReference type="EMBL" id="VSRR010077287">
    <property type="protein sequence ID" value="MPC88278.1"/>
    <property type="molecule type" value="Genomic_DNA"/>
</dbReference>
<evidence type="ECO:0000256" key="1">
    <source>
        <dbReference type="SAM" id="MobiDB-lite"/>
    </source>
</evidence>
<evidence type="ECO:0000313" key="2">
    <source>
        <dbReference type="EMBL" id="MPC88278.1"/>
    </source>
</evidence>
<comment type="caution">
    <text evidence="2">The sequence shown here is derived from an EMBL/GenBank/DDBJ whole genome shotgun (WGS) entry which is preliminary data.</text>
</comment>
<proteinExistence type="predicted"/>
<evidence type="ECO:0000313" key="3">
    <source>
        <dbReference type="Proteomes" id="UP000324222"/>
    </source>
</evidence>
<dbReference type="AlphaFoldDB" id="A0A5B7J5Q8"/>
<gene>
    <name evidence="2" type="ORF">E2C01_083178</name>
</gene>
<sequence>MTGGKGASAETNTSTDDATDTSNSGTTTTNSGPGDVSLGKVLSGRTKPLSEESEDEGKKESYCWNKSTLVHILFGIQLTKVEGVVALQVH</sequence>
<accession>A0A5B7J5Q8</accession>
<organism evidence="2 3">
    <name type="scientific">Portunus trituberculatus</name>
    <name type="common">Swimming crab</name>
    <name type="synonym">Neptunus trituberculatus</name>
    <dbReference type="NCBI Taxonomy" id="210409"/>
    <lineage>
        <taxon>Eukaryota</taxon>
        <taxon>Metazoa</taxon>
        <taxon>Ecdysozoa</taxon>
        <taxon>Arthropoda</taxon>
        <taxon>Crustacea</taxon>
        <taxon>Multicrustacea</taxon>
        <taxon>Malacostraca</taxon>
        <taxon>Eumalacostraca</taxon>
        <taxon>Eucarida</taxon>
        <taxon>Decapoda</taxon>
        <taxon>Pleocyemata</taxon>
        <taxon>Brachyura</taxon>
        <taxon>Eubrachyura</taxon>
        <taxon>Portunoidea</taxon>
        <taxon>Portunidae</taxon>
        <taxon>Portuninae</taxon>
        <taxon>Portunus</taxon>
    </lineage>
</organism>
<feature type="region of interest" description="Disordered" evidence="1">
    <location>
        <begin position="1"/>
        <end position="61"/>
    </location>
</feature>
<name>A0A5B7J5Q8_PORTR</name>
<reference evidence="2 3" key="1">
    <citation type="submission" date="2019-05" db="EMBL/GenBank/DDBJ databases">
        <title>Another draft genome of Portunus trituberculatus and its Hox gene families provides insights of decapod evolution.</title>
        <authorList>
            <person name="Jeong J.-H."/>
            <person name="Song I."/>
            <person name="Kim S."/>
            <person name="Choi T."/>
            <person name="Kim D."/>
            <person name="Ryu S."/>
            <person name="Kim W."/>
        </authorList>
    </citation>
    <scope>NUCLEOTIDE SEQUENCE [LARGE SCALE GENOMIC DNA]</scope>
    <source>
        <tissue evidence="2">Muscle</tissue>
    </source>
</reference>
<keyword evidence="3" id="KW-1185">Reference proteome</keyword>
<protein>
    <submittedName>
        <fullName evidence="2">Uncharacterized protein</fullName>
    </submittedName>
</protein>
<dbReference type="Proteomes" id="UP000324222">
    <property type="component" value="Unassembled WGS sequence"/>
</dbReference>